<comment type="subcellular location">
    <subcellularLocation>
        <location evidence="1">Membrane</location>
        <topology evidence="1">Multi-pass membrane protein</topology>
    </subcellularLocation>
</comment>
<dbReference type="Proteomes" id="UP000070444">
    <property type="component" value="Unassembled WGS sequence"/>
</dbReference>
<dbReference type="SUPFAM" id="SSF81321">
    <property type="entry name" value="Family A G protein-coupled receptor-like"/>
    <property type="match status" value="1"/>
</dbReference>
<dbReference type="AlphaFoldDB" id="A0A137P0T0"/>
<organism evidence="6 7">
    <name type="scientific">Conidiobolus coronatus (strain ATCC 28846 / CBS 209.66 / NRRL 28638)</name>
    <name type="common">Delacroixia coronata</name>
    <dbReference type="NCBI Taxonomy" id="796925"/>
    <lineage>
        <taxon>Eukaryota</taxon>
        <taxon>Fungi</taxon>
        <taxon>Fungi incertae sedis</taxon>
        <taxon>Zoopagomycota</taxon>
        <taxon>Entomophthoromycotina</taxon>
        <taxon>Entomophthoromycetes</taxon>
        <taxon>Entomophthorales</taxon>
        <taxon>Ancylistaceae</taxon>
        <taxon>Conidiobolus</taxon>
    </lineage>
</organism>
<evidence type="ECO:0000313" key="6">
    <source>
        <dbReference type="EMBL" id="KXN68459.1"/>
    </source>
</evidence>
<evidence type="ECO:0000256" key="2">
    <source>
        <dbReference type="ARBA" id="ARBA00022692"/>
    </source>
</evidence>
<evidence type="ECO:0000256" key="5">
    <source>
        <dbReference type="SAM" id="Phobius"/>
    </source>
</evidence>
<keyword evidence="7" id="KW-1185">Reference proteome</keyword>
<feature type="transmembrane region" description="Helical" evidence="5">
    <location>
        <begin position="160"/>
        <end position="186"/>
    </location>
</feature>
<accession>A0A137P0T0</accession>
<protein>
    <recommendedName>
        <fullName evidence="8">G-protein coupled receptors family 1 profile domain-containing protein</fullName>
    </recommendedName>
</protein>
<evidence type="ECO:0000256" key="3">
    <source>
        <dbReference type="ARBA" id="ARBA00022989"/>
    </source>
</evidence>
<dbReference type="Gene3D" id="1.20.1070.10">
    <property type="entry name" value="Rhodopsin 7-helix transmembrane proteins"/>
    <property type="match status" value="1"/>
</dbReference>
<evidence type="ECO:0000313" key="7">
    <source>
        <dbReference type="Proteomes" id="UP000070444"/>
    </source>
</evidence>
<feature type="transmembrane region" description="Helical" evidence="5">
    <location>
        <begin position="13"/>
        <end position="34"/>
    </location>
</feature>
<dbReference type="EMBL" id="KQ964575">
    <property type="protein sequence ID" value="KXN68459.1"/>
    <property type="molecule type" value="Genomic_DNA"/>
</dbReference>
<dbReference type="OrthoDB" id="3251871at2759"/>
<name>A0A137P0T0_CONC2</name>
<evidence type="ECO:0008006" key="8">
    <source>
        <dbReference type="Google" id="ProtNLM"/>
    </source>
</evidence>
<dbReference type="GO" id="GO:0007189">
    <property type="term" value="P:adenylate cyclase-activating G protein-coupled receptor signaling pathway"/>
    <property type="evidence" value="ECO:0007669"/>
    <property type="project" value="TreeGrafter"/>
</dbReference>
<keyword evidence="4 5" id="KW-0472">Membrane</keyword>
<gene>
    <name evidence="6" type="ORF">CONCODRAFT_18975</name>
</gene>
<evidence type="ECO:0000256" key="4">
    <source>
        <dbReference type="ARBA" id="ARBA00023136"/>
    </source>
</evidence>
<feature type="transmembrane region" description="Helical" evidence="5">
    <location>
        <begin position="241"/>
        <end position="263"/>
    </location>
</feature>
<reference evidence="6 7" key="1">
    <citation type="journal article" date="2015" name="Genome Biol. Evol.">
        <title>Phylogenomic analyses indicate that early fungi evolved digesting cell walls of algal ancestors of land plants.</title>
        <authorList>
            <person name="Chang Y."/>
            <person name="Wang S."/>
            <person name="Sekimoto S."/>
            <person name="Aerts A.L."/>
            <person name="Choi C."/>
            <person name="Clum A."/>
            <person name="LaButti K.M."/>
            <person name="Lindquist E.A."/>
            <person name="Yee Ngan C."/>
            <person name="Ohm R.A."/>
            <person name="Salamov A.A."/>
            <person name="Grigoriev I.V."/>
            <person name="Spatafora J.W."/>
            <person name="Berbee M.L."/>
        </authorList>
    </citation>
    <scope>NUCLEOTIDE SEQUENCE [LARGE SCALE GENOMIC DNA]</scope>
    <source>
        <strain evidence="6 7">NRRL 28638</strain>
    </source>
</reference>
<proteinExistence type="predicted"/>
<dbReference type="GO" id="GO:0004930">
    <property type="term" value="F:G protein-coupled receptor activity"/>
    <property type="evidence" value="ECO:0007669"/>
    <property type="project" value="TreeGrafter"/>
</dbReference>
<keyword evidence="2 5" id="KW-0812">Transmembrane</keyword>
<feature type="transmembrane region" description="Helical" evidence="5">
    <location>
        <begin position="206"/>
        <end position="229"/>
    </location>
</feature>
<sequence>MVDMDKLAPLTEYYAPITLFSFCLSTTLFVFILITRLMRFKAAKRLNYKLYLWTMLLDMINHFPLQFDLEENLPGCRAFMLLNNWFNFVSVCINASLAYNIHMVFILNKPKRTMTELRTMLTALGCATILTIPFTISLLLDSTCTIMIFYHGWQGLLKVMGLVGISLFLLTTYCLIVFLMVARKLLFHKHVDSHNSKLTNKYVRRLILRLCLYPIVPVIAWYPYITVAIVDTLDLSPHVHIMIAIQGYLTSLIGTFNVIFFLFDPAVPEIYQEVKSRYFSKKRDSTVNLTDFDYKDTDEQANNPDKRPEIAITYDLQKSDDTNNFNIKIV</sequence>
<evidence type="ECO:0000256" key="1">
    <source>
        <dbReference type="ARBA" id="ARBA00004141"/>
    </source>
</evidence>
<feature type="transmembrane region" description="Helical" evidence="5">
    <location>
        <begin position="85"/>
        <end position="107"/>
    </location>
</feature>
<dbReference type="PANTHER" id="PTHR23112">
    <property type="entry name" value="G PROTEIN-COUPLED RECEPTOR 157-RELATED"/>
    <property type="match status" value="1"/>
</dbReference>
<feature type="transmembrane region" description="Helical" evidence="5">
    <location>
        <begin position="46"/>
        <end position="65"/>
    </location>
</feature>
<dbReference type="PANTHER" id="PTHR23112:SF0">
    <property type="entry name" value="TRANSMEMBRANE PROTEIN 116"/>
    <property type="match status" value="1"/>
</dbReference>
<feature type="transmembrane region" description="Helical" evidence="5">
    <location>
        <begin position="119"/>
        <end position="140"/>
    </location>
</feature>
<dbReference type="GO" id="GO:0005886">
    <property type="term" value="C:plasma membrane"/>
    <property type="evidence" value="ECO:0007669"/>
    <property type="project" value="TreeGrafter"/>
</dbReference>
<keyword evidence="3 5" id="KW-1133">Transmembrane helix</keyword>